<gene>
    <name evidence="1" type="ORF">KQI88_14400</name>
</gene>
<name>A0ABS6G896_9FIRM</name>
<dbReference type="RefSeq" id="WP_216418457.1">
    <property type="nucleotide sequence ID" value="NZ_JAHLQK010000005.1"/>
</dbReference>
<accession>A0ABS6G896</accession>
<dbReference type="Pfam" id="PF10127">
    <property type="entry name" value="RlaP"/>
    <property type="match status" value="1"/>
</dbReference>
<dbReference type="PANTHER" id="PTHR34817">
    <property type="entry name" value="NUCLEOTIDYLTRANSFERASE"/>
    <property type="match status" value="1"/>
</dbReference>
<reference evidence="1 2" key="1">
    <citation type="submission" date="2021-06" db="EMBL/GenBank/DDBJ databases">
        <authorList>
            <person name="Sun Q."/>
            <person name="Li D."/>
        </authorList>
    </citation>
    <scope>NUCLEOTIDE SEQUENCE [LARGE SCALE GENOMIC DNA]</scope>
    <source>
        <strain evidence="1 2">MSJ-5</strain>
    </source>
</reference>
<dbReference type="Proteomes" id="UP000779508">
    <property type="component" value="Unassembled WGS sequence"/>
</dbReference>
<proteinExistence type="predicted"/>
<sequence length="340" mass="39821">MNIENIKNKLQSKEYDFLRDNEHLGDNIILLTTGGSHAYGTNVETSDLDIRGIAIEGEKEVLGLSNFEQFEDVSTDTTIYGLKKVVGLLLNCNPNTVEMLGTKDEHLFILSEEGRLIRENIDLFLSKRAIHSFGGYATAQLRRLQNALARDNYPQSEKEKHILNSIMTQIRHLQEHYTEFTNEEIKLYIDKSLKEDYEEEIFMDIKLTHYPLRDFKNIYSEMGNVIKDYSKLNHRNRKKDDLHLNKHAMHLVRLLIMGTELLEGKGINTYRENDREFLLEIRDGKYQNEDGSFKEEFFELVNQYEVKLKYAADNSPLPSKPNFNKVEELLIEINRRRLLK</sequence>
<dbReference type="PANTHER" id="PTHR34817:SF1">
    <property type="entry name" value="NUCLEOTIDYLTRANSFERASE"/>
    <property type="match status" value="1"/>
</dbReference>
<keyword evidence="2" id="KW-1185">Reference proteome</keyword>
<organism evidence="1 2">
    <name type="scientific">Alkaliphilus flagellatus</name>
    <dbReference type="NCBI Taxonomy" id="2841507"/>
    <lineage>
        <taxon>Bacteria</taxon>
        <taxon>Bacillati</taxon>
        <taxon>Bacillota</taxon>
        <taxon>Clostridia</taxon>
        <taxon>Peptostreptococcales</taxon>
        <taxon>Natronincolaceae</taxon>
        <taxon>Alkaliphilus</taxon>
    </lineage>
</organism>
<evidence type="ECO:0000313" key="2">
    <source>
        <dbReference type="Proteomes" id="UP000779508"/>
    </source>
</evidence>
<dbReference type="InterPro" id="IPR018775">
    <property type="entry name" value="RlaP"/>
</dbReference>
<evidence type="ECO:0000313" key="1">
    <source>
        <dbReference type="EMBL" id="MBU5677611.1"/>
    </source>
</evidence>
<protein>
    <submittedName>
        <fullName evidence="1">Nucleotidyltransferase domain-containing protein</fullName>
    </submittedName>
</protein>
<dbReference type="EMBL" id="JAHLQK010000005">
    <property type="protein sequence ID" value="MBU5677611.1"/>
    <property type="molecule type" value="Genomic_DNA"/>
</dbReference>
<comment type="caution">
    <text evidence="1">The sequence shown here is derived from an EMBL/GenBank/DDBJ whole genome shotgun (WGS) entry which is preliminary data.</text>
</comment>